<reference evidence="6" key="3">
    <citation type="submission" date="2025-08" db="UniProtKB">
        <authorList>
            <consortium name="Ensembl"/>
        </authorList>
    </citation>
    <scope>IDENTIFICATION</scope>
</reference>
<keyword evidence="7" id="KW-1185">Reference proteome</keyword>
<dbReference type="GeneTree" id="ENSGT00940000154386"/>
<keyword evidence="1 4" id="KW-0768">Sushi</keyword>
<dbReference type="AlphaFoldDB" id="K7FDM3"/>
<reference evidence="7" key="2">
    <citation type="journal article" date="2013" name="Nat. Genet.">
        <title>The draft genomes of soft-shell turtle and green sea turtle yield insights into the development and evolution of the turtle-specific body plan.</title>
        <authorList>
            <person name="Wang Z."/>
            <person name="Pascual-Anaya J."/>
            <person name="Zadissa A."/>
            <person name="Li W."/>
            <person name="Niimura Y."/>
            <person name="Huang Z."/>
            <person name="Li C."/>
            <person name="White S."/>
            <person name="Xiong Z."/>
            <person name="Fang D."/>
            <person name="Wang B."/>
            <person name="Ming Y."/>
            <person name="Chen Y."/>
            <person name="Zheng Y."/>
            <person name="Kuraku S."/>
            <person name="Pignatelli M."/>
            <person name="Herrero J."/>
            <person name="Beal K."/>
            <person name="Nozawa M."/>
            <person name="Li Q."/>
            <person name="Wang J."/>
            <person name="Zhang H."/>
            <person name="Yu L."/>
            <person name="Shigenobu S."/>
            <person name="Wang J."/>
            <person name="Liu J."/>
            <person name="Flicek P."/>
            <person name="Searle S."/>
            <person name="Wang J."/>
            <person name="Kuratani S."/>
            <person name="Yin Y."/>
            <person name="Aken B."/>
            <person name="Zhang G."/>
            <person name="Irie N."/>
        </authorList>
    </citation>
    <scope>NUCLEOTIDE SEQUENCE [LARGE SCALE GENOMIC DNA]</scope>
    <source>
        <strain evidence="7">Daiwa-1</strain>
    </source>
</reference>
<dbReference type="PANTHER" id="PTHR45785:SF7">
    <property type="entry name" value="COMPLEMENT FACTOR H"/>
    <property type="match status" value="1"/>
</dbReference>
<keyword evidence="2" id="KW-0732">Signal</keyword>
<dbReference type="SUPFAM" id="SSF57535">
    <property type="entry name" value="Complement control module/SCR domain"/>
    <property type="match status" value="2"/>
</dbReference>
<reference evidence="7" key="1">
    <citation type="submission" date="2011-10" db="EMBL/GenBank/DDBJ databases">
        <authorList>
            <consortium name="Soft-shell Turtle Genome Consortium"/>
        </authorList>
    </citation>
    <scope>NUCLEOTIDE SEQUENCE [LARGE SCALE GENOMIC DNA]</scope>
    <source>
        <strain evidence="7">Daiwa-1</strain>
    </source>
</reference>
<dbReference type="PANTHER" id="PTHR45785">
    <property type="entry name" value="COMPLEMENT FACTOR H-RELATED"/>
    <property type="match status" value="1"/>
</dbReference>
<evidence type="ECO:0000256" key="2">
    <source>
        <dbReference type="ARBA" id="ARBA00022729"/>
    </source>
</evidence>
<protein>
    <recommendedName>
        <fullName evidence="5">Sushi domain-containing protein</fullName>
    </recommendedName>
</protein>
<evidence type="ECO:0000256" key="1">
    <source>
        <dbReference type="ARBA" id="ARBA00022659"/>
    </source>
</evidence>
<proteinExistence type="predicted"/>
<dbReference type="EMBL" id="AGCU01000239">
    <property type="status" value="NOT_ANNOTATED_CDS"/>
    <property type="molecule type" value="Genomic_DNA"/>
</dbReference>
<accession>K7FDM3</accession>
<organism evidence="6 7">
    <name type="scientific">Pelodiscus sinensis</name>
    <name type="common">Chinese softshell turtle</name>
    <name type="synonym">Trionyx sinensis</name>
    <dbReference type="NCBI Taxonomy" id="13735"/>
    <lineage>
        <taxon>Eukaryota</taxon>
        <taxon>Metazoa</taxon>
        <taxon>Chordata</taxon>
        <taxon>Craniata</taxon>
        <taxon>Vertebrata</taxon>
        <taxon>Euteleostomi</taxon>
        <taxon>Archelosauria</taxon>
        <taxon>Testudinata</taxon>
        <taxon>Testudines</taxon>
        <taxon>Cryptodira</taxon>
        <taxon>Trionychia</taxon>
        <taxon>Trionychidae</taxon>
        <taxon>Pelodiscus</taxon>
    </lineage>
</organism>
<dbReference type="InterPro" id="IPR000436">
    <property type="entry name" value="Sushi_SCR_CCP_dom"/>
</dbReference>
<dbReference type="GO" id="GO:0005615">
    <property type="term" value="C:extracellular space"/>
    <property type="evidence" value="ECO:0007669"/>
    <property type="project" value="TreeGrafter"/>
</dbReference>
<evidence type="ECO:0000256" key="3">
    <source>
        <dbReference type="ARBA" id="ARBA00023157"/>
    </source>
</evidence>
<dbReference type="GO" id="GO:0001851">
    <property type="term" value="F:complement component C3b binding"/>
    <property type="evidence" value="ECO:0007669"/>
    <property type="project" value="TreeGrafter"/>
</dbReference>
<name>K7FDM3_PELSI</name>
<dbReference type="PROSITE" id="PS50923">
    <property type="entry name" value="SUSHI"/>
    <property type="match status" value="1"/>
</dbReference>
<evidence type="ECO:0000259" key="5">
    <source>
        <dbReference type="PROSITE" id="PS50923"/>
    </source>
</evidence>
<evidence type="ECO:0000313" key="6">
    <source>
        <dbReference type="Ensembl" id="ENSPSIP00000006133.1"/>
    </source>
</evidence>
<comment type="caution">
    <text evidence="4">Lacks conserved residue(s) required for the propagation of feature annotation.</text>
</comment>
<dbReference type="FunFam" id="2.10.70.10:FF:000060">
    <property type="entry name" value="Complement inhibitory factor H"/>
    <property type="match status" value="1"/>
</dbReference>
<evidence type="ECO:0000313" key="7">
    <source>
        <dbReference type="Proteomes" id="UP000007267"/>
    </source>
</evidence>
<dbReference type="Ensembl" id="ENSPSIT00000006170.1">
    <property type="protein sequence ID" value="ENSPSIP00000006133.1"/>
    <property type="gene ID" value="ENSPSIG00000005694.1"/>
</dbReference>
<dbReference type="GO" id="GO:0006956">
    <property type="term" value="P:complement activation"/>
    <property type="evidence" value="ECO:0007669"/>
    <property type="project" value="TreeGrafter"/>
</dbReference>
<dbReference type="Proteomes" id="UP000007267">
    <property type="component" value="Unassembled WGS sequence"/>
</dbReference>
<evidence type="ECO:0000256" key="4">
    <source>
        <dbReference type="PROSITE-ProRule" id="PRU00302"/>
    </source>
</evidence>
<keyword evidence="3" id="KW-1015">Disulfide bond</keyword>
<dbReference type="InterPro" id="IPR051503">
    <property type="entry name" value="ComplSys_Reg/VirEntry_Med"/>
</dbReference>
<reference evidence="6" key="4">
    <citation type="submission" date="2025-09" db="UniProtKB">
        <authorList>
            <consortium name="Ensembl"/>
        </authorList>
    </citation>
    <scope>IDENTIFICATION</scope>
</reference>
<dbReference type="HOGENOM" id="CLU_171941_0_0_1"/>
<dbReference type="InterPro" id="IPR035976">
    <property type="entry name" value="Sushi/SCR/CCP_sf"/>
</dbReference>
<dbReference type="Gene3D" id="2.10.70.10">
    <property type="entry name" value="Complement Module, domain 1"/>
    <property type="match status" value="2"/>
</dbReference>
<sequence length="88" mass="10255">MKYQCQSFHVMEGSALVRCLSGHWTDPPVCLEPCTAFPEEMEQNNIQLRWTYDKKLYTPSGDFIEFACIRGYERDPESSDFRAHCVRG</sequence>
<feature type="domain" description="Sushi" evidence="5">
    <location>
        <begin position="1"/>
        <end position="32"/>
    </location>
</feature>